<gene>
    <name evidence="1" type="ORF">BXZ70DRAFT_921950</name>
</gene>
<protein>
    <recommendedName>
        <fullName evidence="3">F-box domain-containing protein</fullName>
    </recommendedName>
</protein>
<keyword evidence="2" id="KW-1185">Reference proteome</keyword>
<sequence>MPIFSLITSKLPLPAVFGSKGVDHARGCAQTQVDLQSTTTKSSLPQLPIEVWEAVIEAFWTEEFRRYGAIVQSTQQQLAACSLVCRSWTPRSLYFLYKWLKLGSESQLQGAVRRLIITPNLAARIETMDIQCKSGTDQAWVTLVPLRLPKLDNLQKLYFFGLNLNRRYPIFYEAYRQLHVPELWFWYTTYSRYSHILQLARATHCTRLVVTETHVHRPRAFLPLGRNRDLGRLHIGGPSLRQIHIDSTWADFCIASQHWTFLSPALAALTFVIVDGGKDTEPTLFGEDSIVWQRTINLFLDLTIHNTNLQDRMEVTIWRSMRNQDKRDIRDILVVSMTLNHGRASVSFGKEIMATQVIIFLLSGIATSRGQFHEIDFPDLCDHEPDHATRPVWTLIDDALVHPSFAEVEVCNVVSDSTVAKSPPSLEYGSQRKCPHDIYRELLPRAAAIGRIPCNPSQCGVMPTQVHTGNTGH</sequence>
<reference evidence="1" key="1">
    <citation type="journal article" date="2021" name="New Phytol.">
        <title>Evolutionary innovations through gain and loss of genes in the ectomycorrhizal Boletales.</title>
        <authorList>
            <person name="Wu G."/>
            <person name="Miyauchi S."/>
            <person name="Morin E."/>
            <person name="Kuo A."/>
            <person name="Drula E."/>
            <person name="Varga T."/>
            <person name="Kohler A."/>
            <person name="Feng B."/>
            <person name="Cao Y."/>
            <person name="Lipzen A."/>
            <person name="Daum C."/>
            <person name="Hundley H."/>
            <person name="Pangilinan J."/>
            <person name="Johnson J."/>
            <person name="Barry K."/>
            <person name="LaButti K."/>
            <person name="Ng V."/>
            <person name="Ahrendt S."/>
            <person name="Min B."/>
            <person name="Choi I.G."/>
            <person name="Park H."/>
            <person name="Plett J.M."/>
            <person name="Magnuson J."/>
            <person name="Spatafora J.W."/>
            <person name="Nagy L.G."/>
            <person name="Henrissat B."/>
            <person name="Grigoriev I.V."/>
            <person name="Yang Z.L."/>
            <person name="Xu J."/>
            <person name="Martin F.M."/>
        </authorList>
    </citation>
    <scope>NUCLEOTIDE SEQUENCE</scope>
    <source>
        <strain evidence="1">KKN 215</strain>
    </source>
</reference>
<evidence type="ECO:0000313" key="2">
    <source>
        <dbReference type="Proteomes" id="UP000813824"/>
    </source>
</evidence>
<dbReference type="Proteomes" id="UP000813824">
    <property type="component" value="Unassembled WGS sequence"/>
</dbReference>
<evidence type="ECO:0008006" key="3">
    <source>
        <dbReference type="Google" id="ProtNLM"/>
    </source>
</evidence>
<evidence type="ECO:0000313" key="1">
    <source>
        <dbReference type="EMBL" id="KAH8104672.1"/>
    </source>
</evidence>
<dbReference type="AlphaFoldDB" id="A0A8K0XT16"/>
<accession>A0A8K0XT16</accession>
<organism evidence="1 2">
    <name type="scientific">Cristinia sonorae</name>
    <dbReference type="NCBI Taxonomy" id="1940300"/>
    <lineage>
        <taxon>Eukaryota</taxon>
        <taxon>Fungi</taxon>
        <taxon>Dikarya</taxon>
        <taxon>Basidiomycota</taxon>
        <taxon>Agaricomycotina</taxon>
        <taxon>Agaricomycetes</taxon>
        <taxon>Agaricomycetidae</taxon>
        <taxon>Agaricales</taxon>
        <taxon>Pleurotineae</taxon>
        <taxon>Stephanosporaceae</taxon>
        <taxon>Cristinia</taxon>
    </lineage>
</organism>
<proteinExistence type="predicted"/>
<comment type="caution">
    <text evidence="1">The sequence shown here is derived from an EMBL/GenBank/DDBJ whole genome shotgun (WGS) entry which is preliminary data.</text>
</comment>
<dbReference type="OrthoDB" id="2804670at2759"/>
<dbReference type="EMBL" id="JAEVFJ010000005">
    <property type="protein sequence ID" value="KAH8104672.1"/>
    <property type="molecule type" value="Genomic_DNA"/>
</dbReference>
<name>A0A8K0XT16_9AGAR</name>